<proteinExistence type="predicted"/>
<evidence type="ECO:0000256" key="1">
    <source>
        <dbReference type="SAM" id="MobiDB-lite"/>
    </source>
</evidence>
<feature type="region of interest" description="Disordered" evidence="1">
    <location>
        <begin position="652"/>
        <end position="732"/>
    </location>
</feature>
<feature type="compositionally biased region" description="Acidic residues" evidence="1">
    <location>
        <begin position="713"/>
        <end position="726"/>
    </location>
</feature>
<accession>A0A8E2J8R2</accession>
<dbReference type="Proteomes" id="UP000250266">
    <property type="component" value="Unassembled WGS sequence"/>
</dbReference>
<evidence type="ECO:0000313" key="3">
    <source>
        <dbReference type="Proteomes" id="UP000250266"/>
    </source>
</evidence>
<dbReference type="EMBL" id="KV745713">
    <property type="protein sequence ID" value="OCK73589.1"/>
    <property type="molecule type" value="Genomic_DNA"/>
</dbReference>
<name>A0A8E2J8R2_9PEZI</name>
<feature type="region of interest" description="Disordered" evidence="1">
    <location>
        <begin position="172"/>
        <end position="218"/>
    </location>
</feature>
<dbReference type="AlphaFoldDB" id="A0A8E2J8R2"/>
<evidence type="ECO:0000313" key="2">
    <source>
        <dbReference type="EMBL" id="OCK73589.1"/>
    </source>
</evidence>
<feature type="compositionally biased region" description="Low complexity" evidence="1">
    <location>
        <begin position="308"/>
        <end position="325"/>
    </location>
</feature>
<reference evidence="2 3" key="1">
    <citation type="journal article" date="2016" name="Nat. Commun.">
        <title>Ectomycorrhizal ecology is imprinted in the genome of the dominant symbiotic fungus Cenococcum geophilum.</title>
        <authorList>
            <consortium name="DOE Joint Genome Institute"/>
            <person name="Peter M."/>
            <person name="Kohler A."/>
            <person name="Ohm R.A."/>
            <person name="Kuo A."/>
            <person name="Krutzmann J."/>
            <person name="Morin E."/>
            <person name="Arend M."/>
            <person name="Barry K.W."/>
            <person name="Binder M."/>
            <person name="Choi C."/>
            <person name="Clum A."/>
            <person name="Copeland A."/>
            <person name="Grisel N."/>
            <person name="Haridas S."/>
            <person name="Kipfer T."/>
            <person name="LaButti K."/>
            <person name="Lindquist E."/>
            <person name="Lipzen A."/>
            <person name="Maire R."/>
            <person name="Meier B."/>
            <person name="Mihaltcheva S."/>
            <person name="Molinier V."/>
            <person name="Murat C."/>
            <person name="Poggeler S."/>
            <person name="Quandt C.A."/>
            <person name="Sperisen C."/>
            <person name="Tritt A."/>
            <person name="Tisserant E."/>
            <person name="Crous P.W."/>
            <person name="Henrissat B."/>
            <person name="Nehls U."/>
            <person name="Egli S."/>
            <person name="Spatafora J.W."/>
            <person name="Grigoriev I.V."/>
            <person name="Martin F.M."/>
        </authorList>
    </citation>
    <scope>NUCLEOTIDE SEQUENCE [LARGE SCALE GENOMIC DNA]</scope>
    <source>
        <strain evidence="2 3">CBS 459.81</strain>
    </source>
</reference>
<gene>
    <name evidence="2" type="ORF">K432DRAFT_447752</name>
</gene>
<sequence length="732" mass="80545">MVKSLNGEPILVRVPEWGLSPVNNTLILRKLALTAFGTAYSHWPIALIDGIFGDALKPIVAHSAQPTPRSGASTSPLVYRNESNCPNMAQGSKDREEMEAEKYLEKPLRKYIRICVLTCAHFKHGYLGTGTGQVYSRTLVFNTFVHSVTKNSPYKPLIPQYCTAPESAFSLMQQRKRRPHGLAACPPPKRQRAPNRSEQESRPSTPPKEGLGHSPMSVAPVDVSTQQLATPKNTLSTLTHYLQNEPNSHKLQEYILTLDLYVKRAAGTFKVRLPTNLGTSQQEVEAARTLASLNRTFAQGDVEAPVAANAAAEDATAENSTAENTAGEDTAGRDGTAPNGTDTQSGDDRRSLCSSKLGKITMAFNDQVDAIALTATQHEFYSQLCALTLTVKVNNKEEKQRFTETEAADITNFFFIEMMGPASLRHLQSLVQIYNTKCETGTDRGAGARAEAAARNKNNIKIVRKFFGAFARTQRLQPSNKNKNELATVEQIVAYRELLLLYKRLTQLAECKDEQLLKSLQDAGYSTRQGITWQSCVTRFLSDQVGISRIVLTNTCQLALGVKALTDSFGTGIIPLLPPKAMARLNRWGNQRISAAVNLLTKHAPFINGVCSLIDKHVYMPITQGTPITLAQIQGSVHTPVLSQIASAVNRSRPCASTPPFRHEEVNDESQESCSYESGEEEGNEENIDKNQEGNGVNDGNKGAQEQNPVSDTDWESYDSDWEGMEDENRID</sequence>
<keyword evidence="3" id="KW-1185">Reference proteome</keyword>
<dbReference type="OrthoDB" id="10669671at2759"/>
<organism evidence="2 3">
    <name type="scientific">Lepidopterella palustris CBS 459.81</name>
    <dbReference type="NCBI Taxonomy" id="1314670"/>
    <lineage>
        <taxon>Eukaryota</taxon>
        <taxon>Fungi</taxon>
        <taxon>Dikarya</taxon>
        <taxon>Ascomycota</taxon>
        <taxon>Pezizomycotina</taxon>
        <taxon>Dothideomycetes</taxon>
        <taxon>Pleosporomycetidae</taxon>
        <taxon>Mytilinidiales</taxon>
        <taxon>Argynnaceae</taxon>
        <taxon>Lepidopterella</taxon>
    </lineage>
</organism>
<protein>
    <submittedName>
        <fullName evidence="2">Uncharacterized protein</fullName>
    </submittedName>
</protein>
<feature type="region of interest" description="Disordered" evidence="1">
    <location>
        <begin position="308"/>
        <end position="351"/>
    </location>
</feature>